<dbReference type="PANTHER" id="PTHR21366">
    <property type="entry name" value="GLYOXALASE FAMILY PROTEIN"/>
    <property type="match status" value="1"/>
</dbReference>
<dbReference type="InterPro" id="IPR037523">
    <property type="entry name" value="VOC_core"/>
</dbReference>
<sequence length="135" mass="15025">MLSVSAIDHIVINTSNPQKMAEWYVTVLGMKHQLVSSEQGDAPRNILLFGKQKINLRPIEASQKAWFTADNPSQGACDLCFLVDISPDQVVEHLKHHDIEIELGPVVKQGARGAINSVYCRDPDKNLIEISSYID</sequence>
<dbReference type="InterPro" id="IPR029068">
    <property type="entry name" value="Glyas_Bleomycin-R_OHBP_Dase"/>
</dbReference>
<evidence type="ECO:0000313" key="2">
    <source>
        <dbReference type="EMBL" id="AAV88654.1"/>
    </source>
</evidence>
<protein>
    <submittedName>
        <fullName evidence="2">Glyoxalase/bleomycin resistance protein/dioxygenase</fullName>
    </submittedName>
</protein>
<dbReference type="RefSeq" id="WP_011240017.1">
    <property type="nucleotide sequence ID" value="NC_006526.2"/>
</dbReference>
<organism evidence="2 3">
    <name type="scientific">Zymomonas mobilis subsp. mobilis (strain ATCC 31821 / ZM4 / CP4)</name>
    <dbReference type="NCBI Taxonomy" id="264203"/>
    <lineage>
        <taxon>Bacteria</taxon>
        <taxon>Pseudomonadati</taxon>
        <taxon>Pseudomonadota</taxon>
        <taxon>Alphaproteobacteria</taxon>
        <taxon>Sphingomonadales</taxon>
        <taxon>Zymomonadaceae</taxon>
        <taxon>Zymomonas</taxon>
    </lineage>
</organism>
<dbReference type="KEGG" id="zmo:ZMO0030"/>
<dbReference type="eggNOG" id="COG0346">
    <property type="taxonomic scope" value="Bacteria"/>
</dbReference>
<dbReference type="InterPro" id="IPR050383">
    <property type="entry name" value="GlyoxalaseI/FosfomycinResist"/>
</dbReference>
<evidence type="ECO:0000259" key="1">
    <source>
        <dbReference type="PROSITE" id="PS51819"/>
    </source>
</evidence>
<dbReference type="HOGENOM" id="CLU_046006_4_3_5"/>
<proteinExistence type="predicted"/>
<dbReference type="SUPFAM" id="SSF54593">
    <property type="entry name" value="Glyoxalase/Bleomycin resistance protein/Dihydroxybiphenyl dioxygenase"/>
    <property type="match status" value="1"/>
</dbReference>
<feature type="domain" description="VOC" evidence="1">
    <location>
        <begin position="6"/>
        <end position="133"/>
    </location>
</feature>
<keyword evidence="3" id="KW-1185">Reference proteome</keyword>
<gene>
    <name evidence="2" type="ordered locus">ZMO0030</name>
</gene>
<dbReference type="Gene3D" id="3.10.180.10">
    <property type="entry name" value="2,3-Dihydroxybiphenyl 1,2-Dioxygenase, domain 1"/>
    <property type="match status" value="1"/>
</dbReference>
<accession>Q5NRK0</accession>
<dbReference type="InterPro" id="IPR004360">
    <property type="entry name" value="Glyas_Fos-R_dOase_dom"/>
</dbReference>
<dbReference type="Pfam" id="PF00903">
    <property type="entry name" value="Glyoxalase"/>
    <property type="match status" value="1"/>
</dbReference>
<reference evidence="2 3" key="2">
    <citation type="journal article" date="2009" name="Nat. Biotechnol.">
        <title>Improved genome annotation for Zymomonas mobilis.</title>
        <authorList>
            <person name="Yang S."/>
            <person name="Pappas K.M."/>
            <person name="Hauser L.J."/>
            <person name="Land M.L."/>
            <person name="Chen G.L."/>
            <person name="Hurst G.B."/>
            <person name="Pan C."/>
            <person name="Kouvelis V.N."/>
            <person name="Typas M.A."/>
            <person name="Pelletier D.A."/>
            <person name="Klingeman D.M."/>
            <person name="Chang Y.J."/>
            <person name="Samatova N.F."/>
            <person name="Brown S.D."/>
        </authorList>
    </citation>
    <scope>NUCLEOTIDE SEQUENCE [LARGE SCALE GENOMIC DNA]</scope>
    <source>
        <strain evidence="3">ATCC 31821 / ZM4 / CP4</strain>
    </source>
</reference>
<dbReference type="PANTHER" id="PTHR21366:SF31">
    <property type="entry name" value="METALLOTHIOL TRANSFERASE FOSB"/>
    <property type="match status" value="1"/>
</dbReference>
<dbReference type="EMBL" id="AE008692">
    <property type="protein sequence ID" value="AAV88654.1"/>
    <property type="molecule type" value="Genomic_DNA"/>
</dbReference>
<dbReference type="PROSITE" id="PS51819">
    <property type="entry name" value="VOC"/>
    <property type="match status" value="1"/>
</dbReference>
<evidence type="ECO:0000313" key="3">
    <source>
        <dbReference type="Proteomes" id="UP000001173"/>
    </source>
</evidence>
<dbReference type="Proteomes" id="UP000001173">
    <property type="component" value="Chromosome"/>
</dbReference>
<dbReference type="AlphaFoldDB" id="Q5NRK0"/>
<reference evidence="2 3" key="1">
    <citation type="journal article" date="2005" name="Nat. Biotechnol.">
        <title>The genome sequence of the ethanologenic bacterium Zymomonas mobilis ZM4.</title>
        <authorList>
            <person name="Seo J.S."/>
            <person name="Chong H."/>
            <person name="Park H.S."/>
            <person name="Yoon K.O."/>
            <person name="Jung C."/>
            <person name="Kim J.J."/>
            <person name="Hong J.H."/>
            <person name="Kim H."/>
            <person name="Kim J.H."/>
            <person name="Kil J.I."/>
            <person name="Park C.J."/>
            <person name="Oh H.M."/>
            <person name="Lee J.S."/>
            <person name="Jin S.J."/>
            <person name="Um H.W."/>
            <person name="Lee H.J."/>
            <person name="Oh S.J."/>
            <person name="Kim J.Y."/>
            <person name="Kang H.L."/>
            <person name="Lee S.Y."/>
            <person name="Lee K.J."/>
            <person name="Kang H.S."/>
        </authorList>
    </citation>
    <scope>NUCLEOTIDE SEQUENCE [LARGE SCALE GENOMIC DNA]</scope>
    <source>
        <strain evidence="3">ATCC 31821 / ZM4 / CP4</strain>
    </source>
</reference>
<dbReference type="STRING" id="264203.ZMO0030"/>
<name>Q5NRK0_ZYMMO</name>